<accession>A0A317FJD9</accession>
<dbReference type="Pfam" id="PF12973">
    <property type="entry name" value="Cupin_7"/>
    <property type="match status" value="1"/>
</dbReference>
<organism evidence="3 4">
    <name type="scientific">Falsiroseomonas bella</name>
    <dbReference type="NCBI Taxonomy" id="2184016"/>
    <lineage>
        <taxon>Bacteria</taxon>
        <taxon>Pseudomonadati</taxon>
        <taxon>Pseudomonadota</taxon>
        <taxon>Alphaproteobacteria</taxon>
        <taxon>Acetobacterales</taxon>
        <taxon>Roseomonadaceae</taxon>
        <taxon>Falsiroseomonas</taxon>
    </lineage>
</organism>
<dbReference type="InterPro" id="IPR011051">
    <property type="entry name" value="RmlC_Cupin_sf"/>
</dbReference>
<evidence type="ECO:0000313" key="3">
    <source>
        <dbReference type="EMBL" id="PWS39120.1"/>
    </source>
</evidence>
<feature type="domain" description="ChrR-like cupin" evidence="2">
    <location>
        <begin position="22"/>
        <end position="110"/>
    </location>
</feature>
<keyword evidence="4" id="KW-1185">Reference proteome</keyword>
<dbReference type="AlphaFoldDB" id="A0A317FJD9"/>
<dbReference type="InterPro" id="IPR025979">
    <property type="entry name" value="ChrR-like_cupin_dom"/>
</dbReference>
<dbReference type="Gene3D" id="2.60.120.10">
    <property type="entry name" value="Jelly Rolls"/>
    <property type="match status" value="1"/>
</dbReference>
<sequence>MDARKLALAAAEVPAVPFAIPGAKGEFRIQLLNQDAGAGVVTSIIHLPPGGRIPAHRHGAGSEMHYVLEGDLVDAGRELGPGAFLTHAAGQVHGPHESRGGAKVLTVQSWQSHHGDYDFEPAEDGAGAHHERMRKVDEHAQEEARRTQSGPTARGYS</sequence>
<gene>
    <name evidence="3" type="ORF">DFH01_07735</name>
</gene>
<dbReference type="RefSeq" id="WP_109869741.1">
    <property type="nucleotide sequence ID" value="NZ_QGNA01000001.1"/>
</dbReference>
<name>A0A317FJD9_9PROT</name>
<protein>
    <recommendedName>
        <fullName evidence="2">ChrR-like cupin domain-containing protein</fullName>
    </recommendedName>
</protein>
<feature type="region of interest" description="Disordered" evidence="1">
    <location>
        <begin position="115"/>
        <end position="157"/>
    </location>
</feature>
<comment type="caution">
    <text evidence="3">The sequence shown here is derived from an EMBL/GenBank/DDBJ whole genome shotgun (WGS) entry which is preliminary data.</text>
</comment>
<dbReference type="InterPro" id="IPR014710">
    <property type="entry name" value="RmlC-like_jellyroll"/>
</dbReference>
<dbReference type="OrthoDB" id="118611at2"/>
<feature type="compositionally biased region" description="Basic and acidic residues" evidence="1">
    <location>
        <begin position="126"/>
        <end position="146"/>
    </location>
</feature>
<dbReference type="Proteomes" id="UP000245765">
    <property type="component" value="Unassembled WGS sequence"/>
</dbReference>
<proteinExistence type="predicted"/>
<dbReference type="SUPFAM" id="SSF51182">
    <property type="entry name" value="RmlC-like cupins"/>
    <property type="match status" value="1"/>
</dbReference>
<evidence type="ECO:0000259" key="2">
    <source>
        <dbReference type="Pfam" id="PF12973"/>
    </source>
</evidence>
<reference evidence="4" key="1">
    <citation type="submission" date="2018-05" db="EMBL/GenBank/DDBJ databases">
        <authorList>
            <person name="Du Z."/>
            <person name="Wang X."/>
        </authorList>
    </citation>
    <scope>NUCLEOTIDE SEQUENCE [LARGE SCALE GENOMIC DNA]</scope>
    <source>
        <strain evidence="4">CQN31</strain>
    </source>
</reference>
<dbReference type="EMBL" id="QGNA01000001">
    <property type="protein sequence ID" value="PWS39120.1"/>
    <property type="molecule type" value="Genomic_DNA"/>
</dbReference>
<evidence type="ECO:0000256" key="1">
    <source>
        <dbReference type="SAM" id="MobiDB-lite"/>
    </source>
</evidence>
<evidence type="ECO:0000313" key="4">
    <source>
        <dbReference type="Proteomes" id="UP000245765"/>
    </source>
</evidence>